<evidence type="ECO:0000313" key="1">
    <source>
        <dbReference type="EMBL" id="ALH81692.1"/>
    </source>
</evidence>
<dbReference type="EMBL" id="CP012700">
    <property type="protein sequence ID" value="ALH81692.1"/>
    <property type="molecule type" value="Genomic_DNA"/>
</dbReference>
<gene>
    <name evidence="1" type="ORF">AN936_15420</name>
</gene>
<organism evidence="1 2">
    <name type="scientific">Sphingopyxis macrogoltabida</name>
    <name type="common">Sphingomonas macrogoltabidus</name>
    <dbReference type="NCBI Taxonomy" id="33050"/>
    <lineage>
        <taxon>Bacteria</taxon>
        <taxon>Pseudomonadati</taxon>
        <taxon>Pseudomonadota</taxon>
        <taxon>Alphaproteobacteria</taxon>
        <taxon>Sphingomonadales</taxon>
        <taxon>Sphingomonadaceae</taxon>
        <taxon>Sphingopyxis</taxon>
    </lineage>
</organism>
<dbReference type="OrthoDB" id="7796491at2"/>
<evidence type="ECO:0000313" key="2">
    <source>
        <dbReference type="Proteomes" id="UP000058074"/>
    </source>
</evidence>
<dbReference type="KEGG" id="smag:AN936_15420"/>
<dbReference type="AlphaFoldDB" id="A0A0N9V1I1"/>
<dbReference type="PATRIC" id="fig|33050.5.peg.3198"/>
<sequence length="394" mass="44177">MSDIASGYAQFIDAAREVEAIIRAHPGTTNADLAEGYQYLAGMWIFHVERAFKSYDLDRPAFVRDMDNVRTWGLPTPDHHYYSAQIDGGGVYRVLGHRGNTVDYCFELVSGLAGDDGVVGDRIGALESSRLEIEADGRFELWIGGPERPGNWMKSDDRARCLFVRQTVNDWLTEQPTPMLIERMDQPVPVSRRPTLADVQQLYAVAARNMVDQVKFLDDFARNWTKVLPLNDYPAPTVGPADAGYFPGQFNTKGRWEVPAGQALVITIDPCDAKYQSLALAHPRWFNSFIPRSVQSSITGAQSRVSSDGRFRYVLAGEDPGVWNWLDTTGVESGFIFMRFQQLASGVPPKKPLTKLVPLAAVKDEFPADEPRVTPEERLATARLRRLAADRRYF</sequence>
<evidence type="ECO:0008006" key="3">
    <source>
        <dbReference type="Google" id="ProtNLM"/>
    </source>
</evidence>
<proteinExistence type="predicted"/>
<protein>
    <recommendedName>
        <fullName evidence="3">DUF1214 domain-containing protein</fullName>
    </recommendedName>
</protein>
<dbReference type="Proteomes" id="UP000058074">
    <property type="component" value="Chromosome"/>
</dbReference>
<name>A0A0N9V1I1_SPHMC</name>
<dbReference type="RefSeq" id="WP_054588847.1">
    <property type="nucleotide sequence ID" value="NZ_CP012700.1"/>
</dbReference>
<reference evidence="1 2" key="1">
    <citation type="journal article" date="2015" name="Genome Announc.">
        <title>Complete Genome Sequence of Polypropylene Glycol- and Polyethylene Glycol-Degrading Sphingopyxis macrogoltabida Strain EY-1.</title>
        <authorList>
            <person name="Ohtsubo Y."/>
            <person name="Nagata Y."/>
            <person name="Numata M."/>
            <person name="Tsuchikane K."/>
            <person name="Hosoyama A."/>
            <person name="Yamazoe A."/>
            <person name="Tsuda M."/>
            <person name="Fujita N."/>
            <person name="Kawai F."/>
        </authorList>
    </citation>
    <scope>NUCLEOTIDE SEQUENCE [LARGE SCALE GENOMIC DNA]</scope>
    <source>
        <strain evidence="1 2">EY-1</strain>
    </source>
</reference>
<accession>A0A0N9V1I1</accession>